<dbReference type="AlphaFoldDB" id="A0A4R6WUP5"/>
<dbReference type="GO" id="GO:0004553">
    <property type="term" value="F:hydrolase activity, hydrolyzing O-glycosyl compounds"/>
    <property type="evidence" value="ECO:0007669"/>
    <property type="project" value="UniProtKB-ARBA"/>
</dbReference>
<evidence type="ECO:0000313" key="3">
    <source>
        <dbReference type="EMBL" id="TDQ83403.1"/>
    </source>
</evidence>
<dbReference type="Gene3D" id="1.50.10.10">
    <property type="match status" value="1"/>
</dbReference>
<dbReference type="SUPFAM" id="SSF48208">
    <property type="entry name" value="Six-hairpin glycosidases"/>
    <property type="match status" value="1"/>
</dbReference>
<dbReference type="PANTHER" id="PTHR31616">
    <property type="entry name" value="TREHALASE"/>
    <property type="match status" value="1"/>
</dbReference>
<comment type="caution">
    <text evidence="3">The sequence shown here is derived from an EMBL/GenBank/DDBJ whole genome shotgun (WGS) entry which is preliminary data.</text>
</comment>
<dbReference type="GO" id="GO:0005975">
    <property type="term" value="P:carbohydrate metabolic process"/>
    <property type="evidence" value="ECO:0007669"/>
    <property type="project" value="InterPro"/>
</dbReference>
<evidence type="ECO:0000259" key="1">
    <source>
        <dbReference type="Pfam" id="PF00723"/>
    </source>
</evidence>
<dbReference type="PANTHER" id="PTHR31616:SF0">
    <property type="entry name" value="GLUCAN 1,4-ALPHA-GLUCOSIDASE"/>
    <property type="match status" value="1"/>
</dbReference>
<reference evidence="3 4" key="1">
    <citation type="submission" date="2019-03" db="EMBL/GenBank/DDBJ databases">
        <title>Genomic Encyclopedia of Type Strains, Phase III (KMG-III): the genomes of soil and plant-associated and newly described type strains.</title>
        <authorList>
            <person name="Whitman W."/>
        </authorList>
    </citation>
    <scope>NUCLEOTIDE SEQUENCE [LARGE SCALE GENOMIC DNA]</scope>
    <source>
        <strain evidence="3 4">CGMCC 1.7660</strain>
    </source>
</reference>
<sequence>MAQLDLGVIGNGTIASLIDRHGRHQWFCYPRFDGDPLFNALVNSDAPDAGFFDLAVADGEVVAQSYRRNTAILETEIATVNGARCRVIDFAPRFTRFGRVFCPAMIIRRIEPLSGRCCVKIRLRPTFGYGAAKPERSVGSHHISYRHGEAAIRVTTDMPVSYLADEGEFLLDRPINLIIGQDESFPESPNALVAEFLTETETYWRDWVRGLAVPFDWQDVAIRAAITLKLCTYEDTGAIVAALTTSIPEAPHSGRNWDYRFCWLRDSYFTVTALNRLGAPRTMENYVRFILNAVLALGLTPDMPLYPIGPGGNLTEREAPALAGFKGMGPVRMGNAAAVQRQHDGFGSVILTAAQMFYDARLPNPGDIDLYRQLRPIGEMALQAALQPDAGLWEYRERTAIHTHSAAMCWAALHRLGLIAGRVGEAADREMWLGEAEDLRTTILARATAATDGWIAGAFESEIADAAVLLLPELGLIKYDDPRFLRTLGVVEERLMHNGFIIRYDEPDDFGRPETAFLVCSLWYIDALVAVGRKEEAEGMFRRILERRNHLGLLSEDVDARDGALWGNFPQTFSMVGMVLSAMRLSRSWEEGLWRAS</sequence>
<organism evidence="3 4">
    <name type="scientific">Dongia mobilis</name>
    <dbReference type="NCBI Taxonomy" id="578943"/>
    <lineage>
        <taxon>Bacteria</taxon>
        <taxon>Pseudomonadati</taxon>
        <taxon>Pseudomonadota</taxon>
        <taxon>Alphaproteobacteria</taxon>
        <taxon>Rhodospirillales</taxon>
        <taxon>Dongiaceae</taxon>
        <taxon>Dongia</taxon>
    </lineage>
</organism>
<dbReference type="OrthoDB" id="3902805at2"/>
<dbReference type="InterPro" id="IPR012341">
    <property type="entry name" value="6hp_glycosidase-like_sf"/>
</dbReference>
<accession>A0A4R6WUP5</accession>
<dbReference type="EMBL" id="SNYW01000007">
    <property type="protein sequence ID" value="TDQ83403.1"/>
    <property type="molecule type" value="Genomic_DNA"/>
</dbReference>
<gene>
    <name evidence="3" type="ORF">A8950_1690</name>
</gene>
<feature type="domain" description="GH15-like" evidence="1">
    <location>
        <begin position="220"/>
        <end position="579"/>
    </location>
</feature>
<dbReference type="RefSeq" id="WP_133613159.1">
    <property type="nucleotide sequence ID" value="NZ_SNYW01000007.1"/>
</dbReference>
<evidence type="ECO:0000259" key="2">
    <source>
        <dbReference type="Pfam" id="PF19291"/>
    </source>
</evidence>
<keyword evidence="4" id="KW-1185">Reference proteome</keyword>
<dbReference type="InterPro" id="IPR008928">
    <property type="entry name" value="6-hairpin_glycosidase_sf"/>
</dbReference>
<proteinExistence type="predicted"/>
<dbReference type="Pfam" id="PF19291">
    <property type="entry name" value="TREH_N"/>
    <property type="match status" value="1"/>
</dbReference>
<name>A0A4R6WUP5_9PROT</name>
<protein>
    <submittedName>
        <fullName evidence="3">GH15 family glucan-1,4-alpha-glucosidase</fullName>
    </submittedName>
</protein>
<feature type="domain" description="Trehalase-like N-terminal" evidence="2">
    <location>
        <begin position="7"/>
        <end position="130"/>
    </location>
</feature>
<dbReference type="InterPro" id="IPR011613">
    <property type="entry name" value="GH15-like"/>
</dbReference>
<evidence type="ECO:0000313" key="4">
    <source>
        <dbReference type="Proteomes" id="UP000295783"/>
    </source>
</evidence>
<dbReference type="InterPro" id="IPR045582">
    <property type="entry name" value="Trehalase-like_N"/>
</dbReference>
<dbReference type="Proteomes" id="UP000295783">
    <property type="component" value="Unassembled WGS sequence"/>
</dbReference>
<dbReference type="Pfam" id="PF00723">
    <property type="entry name" value="Glyco_hydro_15"/>
    <property type="match status" value="1"/>
</dbReference>